<sequence>MCVAKQRINRKDEKKDMMQNYKNSPASNETEWGKGPFREEFEKLRAALAQCEAKLHALLQASPDLVFVLDRDQRFVSYHSTLVPLLYPPSTFLGKRHGEVMGPELDALFQPAFEKVRQGEIVEYSYPLMKKEGRRWFSVRLSPWFVDEEFQGVIAVVRDITNERAMQEQIALQATTDAVTGLPNRVLFRDRLTQAIYRRARHPQTLAAVFYVDLDRFKILNEAIGHDEGDVILREVGARLSALLRPEDTVARLGSDEFAVLAEGFDSLADITRMADRLNAALNQPYGSNLLHLTASMGVVVIQDPITSSAQVLRDAEAALATAKRSTRGKYSFFVPTMHEEALRTLALENDLRRALEVGQLAVYYQPVVENRTRAVVGLEALVRWPHPVRGMISPSEFIPVAEEAGLVCELDLWVFERVCRQVREWESSTTTLAQRPWWVSVNFSVEHFANGEFLKALRDILARTGVQAHRLRIELTESVFLRYAEKAKEVLTELNRMGLSTCLDDFGKGYSAMGYLLHLPIHVLKIDLSFLRNVPGDTRAENVVRVMTQLGQGLQLCVIAEGVEHESQAEFLRTIGCELAQGYYYGRPMPPEEAGKILVQGMLE</sequence>
<dbReference type="NCBIfam" id="TIGR00229">
    <property type="entry name" value="sensory_box"/>
    <property type="match status" value="1"/>
</dbReference>
<feature type="domain" description="GGDEF" evidence="3">
    <location>
        <begin position="205"/>
        <end position="336"/>
    </location>
</feature>
<evidence type="ECO:0000259" key="3">
    <source>
        <dbReference type="PROSITE" id="PS50887"/>
    </source>
</evidence>
<dbReference type="InterPro" id="IPR052155">
    <property type="entry name" value="Biofilm_reg_signaling"/>
</dbReference>
<accession>A0A2Z4Y706</accession>
<dbReference type="Pfam" id="PF08448">
    <property type="entry name" value="PAS_4"/>
    <property type="match status" value="1"/>
</dbReference>
<dbReference type="CDD" id="cd00130">
    <property type="entry name" value="PAS"/>
    <property type="match status" value="1"/>
</dbReference>
<proteinExistence type="predicted"/>
<dbReference type="SMART" id="SM00267">
    <property type="entry name" value="GGDEF"/>
    <property type="match status" value="1"/>
</dbReference>
<reference evidence="4 5" key="1">
    <citation type="submission" date="2018-05" db="EMBL/GenBank/DDBJ databases">
        <title>A metagenomic window into the 2 km-deep terrestrial subsurface aquifer revealed taxonomically and functionally diverse microbial community comprising novel uncultured bacterial lineages.</title>
        <authorList>
            <person name="Kadnikov V.V."/>
            <person name="Mardanov A.V."/>
            <person name="Beletsky A.V."/>
            <person name="Banks D."/>
            <person name="Pimenov N.V."/>
            <person name="Frank Y.A."/>
            <person name="Karnachuk O.V."/>
            <person name="Ravin N.V."/>
        </authorList>
    </citation>
    <scope>NUCLEOTIDE SEQUENCE [LARGE SCALE GENOMIC DNA]</scope>
    <source>
        <strain evidence="4">BY</strain>
    </source>
</reference>
<dbReference type="Gene3D" id="3.20.20.450">
    <property type="entry name" value="EAL domain"/>
    <property type="match status" value="1"/>
</dbReference>
<dbReference type="Pfam" id="PF00563">
    <property type="entry name" value="EAL"/>
    <property type="match status" value="1"/>
</dbReference>
<dbReference type="SUPFAM" id="SSF55073">
    <property type="entry name" value="Nucleotide cyclase"/>
    <property type="match status" value="1"/>
</dbReference>
<gene>
    <name evidence="4" type="ORF">BRCON_1952</name>
</gene>
<dbReference type="EMBL" id="CP030759">
    <property type="protein sequence ID" value="AXA36729.1"/>
    <property type="molecule type" value="Genomic_DNA"/>
</dbReference>
<dbReference type="InterPro" id="IPR000014">
    <property type="entry name" value="PAS"/>
</dbReference>
<evidence type="ECO:0000259" key="2">
    <source>
        <dbReference type="PROSITE" id="PS50883"/>
    </source>
</evidence>
<dbReference type="InterPro" id="IPR013656">
    <property type="entry name" value="PAS_4"/>
</dbReference>
<dbReference type="Pfam" id="PF00990">
    <property type="entry name" value="GGDEF"/>
    <property type="match status" value="1"/>
</dbReference>
<evidence type="ECO:0000256" key="1">
    <source>
        <dbReference type="SAM" id="MobiDB-lite"/>
    </source>
</evidence>
<organism evidence="4 5">
    <name type="scientific">Sumerlaea chitinivorans</name>
    <dbReference type="NCBI Taxonomy" id="2250252"/>
    <lineage>
        <taxon>Bacteria</taxon>
        <taxon>Candidatus Sumerlaeota</taxon>
        <taxon>Candidatus Sumerlaeia</taxon>
        <taxon>Candidatus Sumerlaeales</taxon>
        <taxon>Candidatus Sumerlaeaceae</taxon>
        <taxon>Candidatus Sumerlaea</taxon>
    </lineage>
</organism>
<dbReference type="SUPFAM" id="SSF141868">
    <property type="entry name" value="EAL domain-like"/>
    <property type="match status" value="1"/>
</dbReference>
<feature type="compositionally biased region" description="Polar residues" evidence="1">
    <location>
        <begin position="20"/>
        <end position="30"/>
    </location>
</feature>
<dbReference type="NCBIfam" id="TIGR00254">
    <property type="entry name" value="GGDEF"/>
    <property type="match status" value="1"/>
</dbReference>
<dbReference type="PANTHER" id="PTHR44757">
    <property type="entry name" value="DIGUANYLATE CYCLASE DGCP"/>
    <property type="match status" value="1"/>
</dbReference>
<dbReference type="SMART" id="SM00052">
    <property type="entry name" value="EAL"/>
    <property type="match status" value="1"/>
</dbReference>
<dbReference type="AlphaFoldDB" id="A0A2Z4Y706"/>
<evidence type="ECO:0000313" key="5">
    <source>
        <dbReference type="Proteomes" id="UP000262583"/>
    </source>
</evidence>
<dbReference type="Gene3D" id="3.30.450.20">
    <property type="entry name" value="PAS domain"/>
    <property type="match status" value="1"/>
</dbReference>
<dbReference type="PANTHER" id="PTHR44757:SF2">
    <property type="entry name" value="BIOFILM ARCHITECTURE MAINTENANCE PROTEIN MBAA"/>
    <property type="match status" value="1"/>
</dbReference>
<dbReference type="CDD" id="cd01948">
    <property type="entry name" value="EAL"/>
    <property type="match status" value="1"/>
</dbReference>
<feature type="region of interest" description="Disordered" evidence="1">
    <location>
        <begin position="1"/>
        <end position="33"/>
    </location>
</feature>
<feature type="domain" description="EAL" evidence="2">
    <location>
        <begin position="345"/>
        <end position="603"/>
    </location>
</feature>
<dbReference type="Proteomes" id="UP000262583">
    <property type="component" value="Chromosome"/>
</dbReference>
<name>A0A2Z4Y706_SUMC1</name>
<dbReference type="CDD" id="cd01949">
    <property type="entry name" value="GGDEF"/>
    <property type="match status" value="1"/>
</dbReference>
<dbReference type="SUPFAM" id="SSF55785">
    <property type="entry name" value="PYP-like sensor domain (PAS domain)"/>
    <property type="match status" value="1"/>
</dbReference>
<dbReference type="PROSITE" id="PS50883">
    <property type="entry name" value="EAL"/>
    <property type="match status" value="1"/>
</dbReference>
<evidence type="ECO:0000313" key="4">
    <source>
        <dbReference type="EMBL" id="AXA36729.1"/>
    </source>
</evidence>
<dbReference type="InterPro" id="IPR043128">
    <property type="entry name" value="Rev_trsase/Diguanyl_cyclase"/>
</dbReference>
<dbReference type="Gene3D" id="3.30.70.270">
    <property type="match status" value="1"/>
</dbReference>
<dbReference type="InterPro" id="IPR035919">
    <property type="entry name" value="EAL_sf"/>
</dbReference>
<dbReference type="PROSITE" id="PS50887">
    <property type="entry name" value="GGDEF"/>
    <property type="match status" value="1"/>
</dbReference>
<protein>
    <submittedName>
        <fullName evidence="4">Diguanylate cyclase/phosphodiesterase (GGDEF &amp; EAL domains) with PAS/PAC sensor(S)</fullName>
    </submittedName>
</protein>
<dbReference type="InterPro" id="IPR001633">
    <property type="entry name" value="EAL_dom"/>
</dbReference>
<dbReference type="InterPro" id="IPR029787">
    <property type="entry name" value="Nucleotide_cyclase"/>
</dbReference>
<dbReference type="KEGG" id="schv:BRCON_1952"/>
<dbReference type="InterPro" id="IPR000160">
    <property type="entry name" value="GGDEF_dom"/>
</dbReference>
<dbReference type="InterPro" id="IPR035965">
    <property type="entry name" value="PAS-like_dom_sf"/>
</dbReference>